<protein>
    <submittedName>
        <fullName evidence="1">Uncharacterized protein</fullName>
    </submittedName>
</protein>
<dbReference type="OrthoDB" id="2666957at2759"/>
<keyword evidence="2" id="KW-1185">Reference proteome</keyword>
<reference evidence="1" key="1">
    <citation type="journal article" date="2020" name="New Phytol.">
        <title>Comparative genomics reveals dynamic genome evolution in host specialist ectomycorrhizal fungi.</title>
        <authorList>
            <person name="Lofgren L.A."/>
            <person name="Nguyen N.H."/>
            <person name="Vilgalys R."/>
            <person name="Ruytinx J."/>
            <person name="Liao H.L."/>
            <person name="Branco S."/>
            <person name="Kuo A."/>
            <person name="LaButti K."/>
            <person name="Lipzen A."/>
            <person name="Andreopoulos W."/>
            <person name="Pangilinan J."/>
            <person name="Riley R."/>
            <person name="Hundley H."/>
            <person name="Na H."/>
            <person name="Barry K."/>
            <person name="Grigoriev I.V."/>
            <person name="Stajich J.E."/>
            <person name="Kennedy P.G."/>
        </authorList>
    </citation>
    <scope>NUCLEOTIDE SEQUENCE</scope>
    <source>
        <strain evidence="1">FC423</strain>
    </source>
</reference>
<dbReference type="Proteomes" id="UP000823399">
    <property type="component" value="Unassembled WGS sequence"/>
</dbReference>
<dbReference type="GeneID" id="64704925"/>
<evidence type="ECO:0000313" key="2">
    <source>
        <dbReference type="Proteomes" id="UP000823399"/>
    </source>
</evidence>
<dbReference type="AlphaFoldDB" id="A0A9P7ESY0"/>
<proteinExistence type="predicted"/>
<gene>
    <name evidence="1" type="ORF">F5147DRAFT_781572</name>
</gene>
<organism evidence="1 2">
    <name type="scientific">Suillus discolor</name>
    <dbReference type="NCBI Taxonomy" id="1912936"/>
    <lineage>
        <taxon>Eukaryota</taxon>
        <taxon>Fungi</taxon>
        <taxon>Dikarya</taxon>
        <taxon>Basidiomycota</taxon>
        <taxon>Agaricomycotina</taxon>
        <taxon>Agaricomycetes</taxon>
        <taxon>Agaricomycetidae</taxon>
        <taxon>Boletales</taxon>
        <taxon>Suillineae</taxon>
        <taxon>Suillaceae</taxon>
        <taxon>Suillus</taxon>
    </lineage>
</organism>
<accession>A0A9P7ESY0</accession>
<dbReference type="EMBL" id="JABBWM010000143">
    <property type="protein sequence ID" value="KAG2086585.1"/>
    <property type="molecule type" value="Genomic_DNA"/>
</dbReference>
<comment type="caution">
    <text evidence="1">The sequence shown here is derived from an EMBL/GenBank/DDBJ whole genome shotgun (WGS) entry which is preliminary data.</text>
</comment>
<dbReference type="RefSeq" id="XP_041284944.1">
    <property type="nucleotide sequence ID" value="XM_041442666.1"/>
</dbReference>
<sequence>MGKKKQKLVRHTAEQLADTPSANIHTASMYTFQSGKPLVRTESLVGAHVAPTTVPPTTLLHNEDSPPASNQWQIYQAGSFLDYMPIPDEFRVETETSKRKRTAGDHPLAAWQPECPTFLDEMIRLEGRGDYAEDSELYCPSCTVERHRCLPLHRLQRWNGNYFERITLKSLGYAFSWGTVSETRAATLTMRSMTTS</sequence>
<evidence type="ECO:0000313" key="1">
    <source>
        <dbReference type="EMBL" id="KAG2086585.1"/>
    </source>
</evidence>
<name>A0A9P7ESY0_9AGAM</name>